<evidence type="ECO:0000256" key="8">
    <source>
        <dbReference type="ARBA" id="ARBA00022801"/>
    </source>
</evidence>
<name>F5RFC1_METUF</name>
<dbReference type="GO" id="GO:0004180">
    <property type="term" value="F:carboxypeptidase activity"/>
    <property type="evidence" value="ECO:0007669"/>
    <property type="project" value="UniProtKB-KW"/>
</dbReference>
<evidence type="ECO:0000256" key="2">
    <source>
        <dbReference type="ARBA" id="ARBA00007090"/>
    </source>
</evidence>
<dbReference type="PANTHER" id="PTHR32282:SF15">
    <property type="entry name" value="PENICILLIN-BINDING PROTEIN 1C"/>
    <property type="match status" value="1"/>
</dbReference>
<dbReference type="AlphaFoldDB" id="F5RFC1"/>
<proteinExistence type="inferred from homology"/>
<evidence type="ECO:0000256" key="12">
    <source>
        <dbReference type="SAM" id="MobiDB-lite"/>
    </source>
</evidence>
<keyword evidence="7" id="KW-0808">Transferase</keyword>
<keyword evidence="6" id="KW-0328">Glycosyltransferase</keyword>
<dbReference type="GO" id="GO:0030288">
    <property type="term" value="C:outer membrane-bounded periplasmic space"/>
    <property type="evidence" value="ECO:0007669"/>
    <property type="project" value="TreeGrafter"/>
</dbReference>
<evidence type="ECO:0000256" key="13">
    <source>
        <dbReference type="SAM" id="SignalP"/>
    </source>
</evidence>
<dbReference type="Gene3D" id="3.40.710.10">
    <property type="entry name" value="DD-peptidase/beta-lactamase superfamily"/>
    <property type="match status" value="1"/>
</dbReference>
<dbReference type="Pfam" id="PF06832">
    <property type="entry name" value="BiPBP_C"/>
    <property type="match status" value="1"/>
</dbReference>
<comment type="pathway">
    <text evidence="1">Cell wall biogenesis; peptidoglycan biosynthesis.</text>
</comment>
<evidence type="ECO:0000259" key="15">
    <source>
        <dbReference type="Pfam" id="PF00912"/>
    </source>
</evidence>
<organism evidence="17 18">
    <name type="scientific">Methyloversatilis universalis (strain ATCC BAA-1314 / DSM 25237 / JCM 13912 / CCUG 52030 / FAM5)</name>
    <dbReference type="NCBI Taxonomy" id="1000565"/>
    <lineage>
        <taxon>Bacteria</taxon>
        <taxon>Pseudomonadati</taxon>
        <taxon>Pseudomonadota</taxon>
        <taxon>Betaproteobacteria</taxon>
        <taxon>Nitrosomonadales</taxon>
        <taxon>Sterolibacteriaceae</taxon>
        <taxon>Methyloversatilis</taxon>
    </lineage>
</organism>
<dbReference type="InterPro" id="IPR012338">
    <property type="entry name" value="Beta-lactam/transpept-like"/>
</dbReference>
<dbReference type="PANTHER" id="PTHR32282">
    <property type="entry name" value="BINDING PROTEIN TRANSPEPTIDASE, PUTATIVE-RELATED"/>
    <property type="match status" value="1"/>
</dbReference>
<comment type="similarity">
    <text evidence="3">In the N-terminal section; belongs to the glycosyltransferase 51 family.</text>
</comment>
<dbReference type="InterPro" id="IPR050396">
    <property type="entry name" value="Glycosyltr_51/Transpeptidase"/>
</dbReference>
<evidence type="ECO:0000256" key="10">
    <source>
        <dbReference type="ARBA" id="ARBA00044770"/>
    </source>
</evidence>
<dbReference type="InterPro" id="IPR023346">
    <property type="entry name" value="Lysozyme-like_dom_sf"/>
</dbReference>
<dbReference type="Pfam" id="PF00905">
    <property type="entry name" value="Transpeptidase"/>
    <property type="match status" value="1"/>
</dbReference>
<dbReference type="GO" id="GO:0006508">
    <property type="term" value="P:proteolysis"/>
    <property type="evidence" value="ECO:0007669"/>
    <property type="project" value="UniProtKB-KW"/>
</dbReference>
<keyword evidence="13" id="KW-0732">Signal</keyword>
<reference evidence="17 18" key="1">
    <citation type="journal article" date="2011" name="J. Bacteriol.">
        <title>Genome sequence of Methyloversatilis universalis FAM5T, a methylotrophic representative of the order Rhodocyclales.</title>
        <authorList>
            <person name="Kittichotirat W."/>
            <person name="Good N.M."/>
            <person name="Hall R."/>
            <person name="Bringel F."/>
            <person name="Lajus A."/>
            <person name="Medigue C."/>
            <person name="Smalley N.E."/>
            <person name="Beck D."/>
            <person name="Bumgarner R."/>
            <person name="Vuilleumier S."/>
            <person name="Kalyuzhnaya M.G."/>
        </authorList>
    </citation>
    <scope>NUCLEOTIDE SEQUENCE [LARGE SCALE GENOMIC DNA]</scope>
    <source>
        <strain evidence="18">ATCC BAA-1314 / JCM 13912 / FAM5</strain>
    </source>
</reference>
<dbReference type="EC" id="2.4.99.28" evidence="10"/>
<evidence type="ECO:0000256" key="4">
    <source>
        <dbReference type="ARBA" id="ARBA00022645"/>
    </source>
</evidence>
<feature type="signal peptide" evidence="13">
    <location>
        <begin position="1"/>
        <end position="20"/>
    </location>
</feature>
<feature type="domain" description="Glycosyl transferase family 51" evidence="15">
    <location>
        <begin position="50"/>
        <end position="227"/>
    </location>
</feature>
<feature type="domain" description="Penicillin-binding C-terminal" evidence="16">
    <location>
        <begin position="578"/>
        <end position="652"/>
    </location>
</feature>
<feature type="domain" description="Penicillin-binding protein transpeptidase" evidence="14">
    <location>
        <begin position="300"/>
        <end position="419"/>
    </location>
</feature>
<protein>
    <recommendedName>
        <fullName evidence="10">peptidoglycan glycosyltransferase</fullName>
        <ecNumber evidence="10">2.4.99.28</ecNumber>
    </recommendedName>
</protein>
<dbReference type="SUPFAM" id="SSF56601">
    <property type="entry name" value="beta-lactamase/transpeptidase-like"/>
    <property type="match status" value="1"/>
</dbReference>
<evidence type="ECO:0000256" key="6">
    <source>
        <dbReference type="ARBA" id="ARBA00022676"/>
    </source>
</evidence>
<evidence type="ECO:0000256" key="1">
    <source>
        <dbReference type="ARBA" id="ARBA00004752"/>
    </source>
</evidence>
<evidence type="ECO:0000259" key="16">
    <source>
        <dbReference type="Pfam" id="PF06832"/>
    </source>
</evidence>
<dbReference type="eggNOG" id="COG4953">
    <property type="taxonomic scope" value="Bacteria"/>
</dbReference>
<dbReference type="OrthoDB" id="9766909at2"/>
<feature type="region of interest" description="Disordered" evidence="12">
    <location>
        <begin position="662"/>
        <end position="684"/>
    </location>
</feature>
<dbReference type="Gene3D" id="1.10.3810.10">
    <property type="entry name" value="Biosynthetic peptidoglycan transglycosylase-like"/>
    <property type="match status" value="1"/>
</dbReference>
<dbReference type="GO" id="GO:0009252">
    <property type="term" value="P:peptidoglycan biosynthetic process"/>
    <property type="evidence" value="ECO:0007669"/>
    <property type="project" value="UniProtKB-UniPathway"/>
</dbReference>
<keyword evidence="18" id="KW-1185">Reference proteome</keyword>
<dbReference type="Pfam" id="PF00912">
    <property type="entry name" value="Transgly"/>
    <property type="match status" value="1"/>
</dbReference>
<evidence type="ECO:0000256" key="5">
    <source>
        <dbReference type="ARBA" id="ARBA00022670"/>
    </source>
</evidence>
<evidence type="ECO:0000259" key="14">
    <source>
        <dbReference type="Pfam" id="PF00905"/>
    </source>
</evidence>
<gene>
    <name evidence="17" type="ORF">METUNv1_03047</name>
</gene>
<dbReference type="SUPFAM" id="SSF53955">
    <property type="entry name" value="Lysozyme-like"/>
    <property type="match status" value="1"/>
</dbReference>
<keyword evidence="4" id="KW-0121">Carboxypeptidase</keyword>
<dbReference type="EMBL" id="AFHG01000053">
    <property type="protein sequence ID" value="EGK70822.1"/>
    <property type="molecule type" value="Genomic_DNA"/>
</dbReference>
<feature type="compositionally biased region" description="Pro residues" evidence="12">
    <location>
        <begin position="673"/>
        <end position="684"/>
    </location>
</feature>
<dbReference type="GO" id="GO:0008955">
    <property type="term" value="F:peptidoglycan glycosyltransferase activity"/>
    <property type="evidence" value="ECO:0007669"/>
    <property type="project" value="UniProtKB-EC"/>
</dbReference>
<evidence type="ECO:0000313" key="17">
    <source>
        <dbReference type="EMBL" id="EGK70822.1"/>
    </source>
</evidence>
<evidence type="ECO:0000256" key="3">
    <source>
        <dbReference type="ARBA" id="ARBA00007739"/>
    </source>
</evidence>
<dbReference type="InterPro" id="IPR009647">
    <property type="entry name" value="PBP_C"/>
</dbReference>
<evidence type="ECO:0000256" key="11">
    <source>
        <dbReference type="ARBA" id="ARBA00049902"/>
    </source>
</evidence>
<comment type="caution">
    <text evidence="17">The sequence shown here is derived from an EMBL/GenBank/DDBJ whole genome shotgun (WGS) entry which is preliminary data.</text>
</comment>
<dbReference type="InterPro" id="IPR001264">
    <property type="entry name" value="Glyco_trans_51"/>
</dbReference>
<accession>F5RFC1</accession>
<evidence type="ECO:0000256" key="7">
    <source>
        <dbReference type="ARBA" id="ARBA00022679"/>
    </source>
</evidence>
<keyword evidence="8" id="KW-0378">Hydrolase</keyword>
<keyword evidence="5" id="KW-0645">Protease</keyword>
<feature type="chain" id="PRO_5003327210" description="peptidoglycan glycosyltransferase" evidence="13">
    <location>
        <begin position="21"/>
        <end position="684"/>
    </location>
</feature>
<dbReference type="Proteomes" id="UP000005019">
    <property type="component" value="Unassembled WGS sequence"/>
</dbReference>
<sequence length="684" mass="73883">MNLFLRRTCAAAACALLALAAPAARALAPDFATVRDGWRSSEARLLDRNGQPLAEIRVDFTERRLDWVSARALSPPLIRALLVAEDKRFLEHSGVDWTALAGATWDNIWRTLEGRRPRGASTLTMQLAGLIDPALRLQGSRRSVGQKWDQAAAAREIERRWNKAEILEAYFNLAPFRGELRGISAASRGLFGKDPDAVDLREALLLAALLRGPNAGADRVGQRACAVALKLKPAPACSELKALADQVLARRYRLDPRWNEAPALARRLLRETGEQRATTLDARLQRRALDALGRERSDVSVVVMDNASGEVLVWAGGPDEVDVAARKLPAGSVTQPFLYGLALDQRWISAASVFDDSLVHVALPVPPGVQGSGAALSTRTALAQAADIPALRVRALVGDDTLIALLRAHGLDASAGSGTRASLPDMANAFRTLANDGVWTPWAVEAAQWRGADRSGKRLWAPPVAWLTGDLLSSRTAPDGRPWHAVMHGRSADRSTFWSVGWTRRHTIALRAAHPVAGLWNGVVAALDPAPGEAPPPAPGLEPQHLRFEPEIETDREEYFLPGTQQAFADAVLRDLYGRPRIVQPTSGVKLVSAGLPGGRQALLFEARPPLPGLLWQIGDEKLPAVEGRALWSPRPGRYRLTLTDAQGEALEATEFEVRLDLGPEALSGAPAPRTPPGPTPASR</sequence>
<dbReference type="UniPathway" id="UPA00219"/>
<dbReference type="InterPro" id="IPR036950">
    <property type="entry name" value="PBP_transglycosylase"/>
</dbReference>
<comment type="catalytic activity">
    <reaction evidence="11">
        <text>[GlcNAc-(1-&gt;4)-Mur2Ac(oyl-L-Ala-gamma-D-Glu-L-Lys-D-Ala-D-Ala)](n)-di-trans,octa-cis-undecaprenyl diphosphate + beta-D-GlcNAc-(1-&gt;4)-Mur2Ac(oyl-L-Ala-gamma-D-Glu-L-Lys-D-Ala-D-Ala)-di-trans,octa-cis-undecaprenyl diphosphate = [GlcNAc-(1-&gt;4)-Mur2Ac(oyl-L-Ala-gamma-D-Glu-L-Lys-D-Ala-D-Ala)](n+1)-di-trans,octa-cis-undecaprenyl diphosphate + di-trans,octa-cis-undecaprenyl diphosphate + H(+)</text>
        <dbReference type="Rhea" id="RHEA:23708"/>
        <dbReference type="Rhea" id="RHEA-COMP:9602"/>
        <dbReference type="Rhea" id="RHEA-COMP:9603"/>
        <dbReference type="ChEBI" id="CHEBI:15378"/>
        <dbReference type="ChEBI" id="CHEBI:58405"/>
        <dbReference type="ChEBI" id="CHEBI:60033"/>
        <dbReference type="ChEBI" id="CHEBI:78435"/>
        <dbReference type="EC" id="2.4.99.28"/>
    </reaction>
</comment>
<evidence type="ECO:0000313" key="18">
    <source>
        <dbReference type="Proteomes" id="UP000005019"/>
    </source>
</evidence>
<evidence type="ECO:0000256" key="9">
    <source>
        <dbReference type="ARBA" id="ARBA00023268"/>
    </source>
</evidence>
<comment type="similarity">
    <text evidence="2">In the C-terminal section; belongs to the transpeptidase family.</text>
</comment>
<dbReference type="STRING" id="1000565.METUNv1_03047"/>
<dbReference type="GO" id="GO:0008658">
    <property type="term" value="F:penicillin binding"/>
    <property type="evidence" value="ECO:0007669"/>
    <property type="project" value="InterPro"/>
</dbReference>
<keyword evidence="9" id="KW-0511">Multifunctional enzyme</keyword>
<dbReference type="RefSeq" id="WP_008063182.1">
    <property type="nucleotide sequence ID" value="NZ_AFHG01000053.1"/>
</dbReference>
<dbReference type="InterPro" id="IPR001460">
    <property type="entry name" value="PCN-bd_Tpept"/>
</dbReference>